<dbReference type="AlphaFoldDB" id="A0A1Z5J6E3"/>
<comment type="caution">
    <text evidence="1">The sequence shown here is derived from an EMBL/GenBank/DDBJ whole genome shotgun (WGS) entry which is preliminary data.</text>
</comment>
<sequence length="255" mass="29474">MDSQTDPVSGLLLRILLTCEAEELVNIRNIQNPEAAKWENRLQRSEEYLIATVCSRPNKTSNSQHSSIQQLTQAILEEYNQVSQMYKDGMGAEALPPFTRERLVDVLPPRSGPLAIDNEASFWQMVQDWQTLCYTVREGHQIRLVSDRNELLIDAAIAKGGPLNLPVHVEDLLLEDRQKVQELEVSAQQQWLLLRLDPTMDFQVLLSFETYKERLQYFASMVRRERIRLERLLQTDQRGKKDIDKKIDKAPNKSA</sequence>
<protein>
    <submittedName>
        <fullName evidence="1">Uncharacterized protein</fullName>
    </submittedName>
</protein>
<accession>A0A1Z5J6E3</accession>
<reference evidence="1 2" key="1">
    <citation type="journal article" date="2015" name="Plant Cell">
        <title>Oil accumulation by the oleaginous diatom Fistulifera solaris as revealed by the genome and transcriptome.</title>
        <authorList>
            <person name="Tanaka T."/>
            <person name="Maeda Y."/>
            <person name="Veluchamy A."/>
            <person name="Tanaka M."/>
            <person name="Abida H."/>
            <person name="Marechal E."/>
            <person name="Bowler C."/>
            <person name="Muto M."/>
            <person name="Sunaga Y."/>
            <person name="Tanaka M."/>
            <person name="Yoshino T."/>
            <person name="Taniguchi T."/>
            <person name="Fukuda Y."/>
            <person name="Nemoto M."/>
            <person name="Matsumoto M."/>
            <person name="Wong P.S."/>
            <person name="Aburatani S."/>
            <person name="Fujibuchi W."/>
        </authorList>
    </citation>
    <scope>NUCLEOTIDE SEQUENCE [LARGE SCALE GENOMIC DNA]</scope>
    <source>
        <strain evidence="1 2">JPCC DA0580</strain>
    </source>
</reference>
<dbReference type="Proteomes" id="UP000198406">
    <property type="component" value="Unassembled WGS sequence"/>
</dbReference>
<name>A0A1Z5J6E3_FISSO</name>
<keyword evidence="2" id="KW-1185">Reference proteome</keyword>
<evidence type="ECO:0000313" key="1">
    <source>
        <dbReference type="EMBL" id="GAX09472.1"/>
    </source>
</evidence>
<gene>
    <name evidence="1" type="ORF">FisN_6Lh149</name>
</gene>
<dbReference type="InParanoid" id="A0A1Z5J6E3"/>
<proteinExistence type="predicted"/>
<dbReference type="OrthoDB" id="44614at2759"/>
<evidence type="ECO:0000313" key="2">
    <source>
        <dbReference type="Proteomes" id="UP000198406"/>
    </source>
</evidence>
<dbReference type="EMBL" id="BDSP01000007">
    <property type="protein sequence ID" value="GAX09472.1"/>
    <property type="molecule type" value="Genomic_DNA"/>
</dbReference>
<organism evidence="1 2">
    <name type="scientific">Fistulifera solaris</name>
    <name type="common">Oleaginous diatom</name>
    <dbReference type="NCBI Taxonomy" id="1519565"/>
    <lineage>
        <taxon>Eukaryota</taxon>
        <taxon>Sar</taxon>
        <taxon>Stramenopiles</taxon>
        <taxon>Ochrophyta</taxon>
        <taxon>Bacillariophyta</taxon>
        <taxon>Bacillariophyceae</taxon>
        <taxon>Bacillariophycidae</taxon>
        <taxon>Naviculales</taxon>
        <taxon>Naviculaceae</taxon>
        <taxon>Fistulifera</taxon>
    </lineage>
</organism>